<evidence type="ECO:0000313" key="1">
    <source>
        <dbReference type="EnsemblMetazoa" id="CJA42553.1"/>
    </source>
</evidence>
<evidence type="ECO:0000313" key="2">
    <source>
        <dbReference type="Proteomes" id="UP000005237"/>
    </source>
</evidence>
<dbReference type="Proteomes" id="UP000005237">
    <property type="component" value="Unassembled WGS sequence"/>
</dbReference>
<accession>A0A8R1IYF3</accession>
<proteinExistence type="predicted"/>
<protein>
    <submittedName>
        <fullName evidence="1">Uncharacterized protein</fullName>
    </submittedName>
</protein>
<reference evidence="1" key="2">
    <citation type="submission" date="2022-06" db="UniProtKB">
        <authorList>
            <consortium name="EnsemblMetazoa"/>
        </authorList>
    </citation>
    <scope>IDENTIFICATION</scope>
    <source>
        <strain evidence="1">DF5081</strain>
    </source>
</reference>
<dbReference type="AlphaFoldDB" id="A0A8R1IYF3"/>
<dbReference type="EnsemblMetazoa" id="CJA42553.1">
    <property type="protein sequence ID" value="CJA42553.1"/>
    <property type="gene ID" value="WBGene00218401"/>
</dbReference>
<sequence length="111" mass="12169">MISLSRSTLPYNQPIIIFFSIKLSLVNRTEKNRKEGGGGGGGNEVDRKRTSSIMAGILNLLMDMASDVRLYTASASPLLHAFSQILQSGTLYTVETQKYFLENGFPVAPAR</sequence>
<keyword evidence="2" id="KW-1185">Reference proteome</keyword>
<name>A0A8R1IYF3_CAEJA</name>
<reference evidence="2" key="1">
    <citation type="submission" date="2010-08" db="EMBL/GenBank/DDBJ databases">
        <authorList>
            <consortium name="Caenorhabditis japonica Sequencing Consortium"/>
            <person name="Wilson R.K."/>
        </authorList>
    </citation>
    <scope>NUCLEOTIDE SEQUENCE [LARGE SCALE GENOMIC DNA]</scope>
    <source>
        <strain evidence="2">DF5081</strain>
    </source>
</reference>
<organism evidence="1 2">
    <name type="scientific">Caenorhabditis japonica</name>
    <dbReference type="NCBI Taxonomy" id="281687"/>
    <lineage>
        <taxon>Eukaryota</taxon>
        <taxon>Metazoa</taxon>
        <taxon>Ecdysozoa</taxon>
        <taxon>Nematoda</taxon>
        <taxon>Chromadorea</taxon>
        <taxon>Rhabditida</taxon>
        <taxon>Rhabditina</taxon>
        <taxon>Rhabditomorpha</taxon>
        <taxon>Rhabditoidea</taxon>
        <taxon>Rhabditidae</taxon>
        <taxon>Peloderinae</taxon>
        <taxon>Caenorhabditis</taxon>
    </lineage>
</organism>